<evidence type="ECO:0000313" key="2">
    <source>
        <dbReference type="Proteomes" id="UP001219518"/>
    </source>
</evidence>
<organism evidence="1 2">
    <name type="scientific">Frankliniella fusca</name>
    <dbReference type="NCBI Taxonomy" id="407009"/>
    <lineage>
        <taxon>Eukaryota</taxon>
        <taxon>Metazoa</taxon>
        <taxon>Ecdysozoa</taxon>
        <taxon>Arthropoda</taxon>
        <taxon>Hexapoda</taxon>
        <taxon>Insecta</taxon>
        <taxon>Pterygota</taxon>
        <taxon>Neoptera</taxon>
        <taxon>Paraneoptera</taxon>
        <taxon>Thysanoptera</taxon>
        <taxon>Terebrantia</taxon>
        <taxon>Thripoidea</taxon>
        <taxon>Thripidae</taxon>
        <taxon>Frankliniella</taxon>
    </lineage>
</organism>
<keyword evidence="2" id="KW-1185">Reference proteome</keyword>
<evidence type="ECO:0000313" key="1">
    <source>
        <dbReference type="EMBL" id="KAK3931595.1"/>
    </source>
</evidence>
<proteinExistence type="predicted"/>
<dbReference type="AlphaFoldDB" id="A0AAE1LTY0"/>
<comment type="caution">
    <text evidence="1">The sequence shown here is derived from an EMBL/GenBank/DDBJ whole genome shotgun (WGS) entry which is preliminary data.</text>
</comment>
<gene>
    <name evidence="1" type="ORF">KUF71_006613</name>
</gene>
<reference evidence="1" key="2">
    <citation type="journal article" date="2023" name="BMC Genomics">
        <title>Pest status, molecular evolution, and epigenetic factors derived from the genome assembly of Frankliniella fusca, a thysanopteran phytovirus vector.</title>
        <authorList>
            <person name="Catto M.A."/>
            <person name="Labadie P.E."/>
            <person name="Jacobson A.L."/>
            <person name="Kennedy G.G."/>
            <person name="Srinivasan R."/>
            <person name="Hunt B.G."/>
        </authorList>
    </citation>
    <scope>NUCLEOTIDE SEQUENCE</scope>
    <source>
        <strain evidence="1">PL_HMW_Pooled</strain>
    </source>
</reference>
<dbReference type="Proteomes" id="UP001219518">
    <property type="component" value="Unassembled WGS sequence"/>
</dbReference>
<protein>
    <submittedName>
        <fullName evidence="1">Polyribonucleotide nucleotidyltransferase</fullName>
    </submittedName>
</protein>
<accession>A0AAE1LTY0</accession>
<dbReference type="EMBL" id="JAHWGI010001426">
    <property type="protein sequence ID" value="KAK3931595.1"/>
    <property type="molecule type" value="Genomic_DNA"/>
</dbReference>
<sequence length="378" mass="43584">MSIPHELPDNHNIKAMLRTHQSTTSASFVHVWCVHCKKPAEEKCVCEKHKIASRKSVLFEQLLQKLKLQENPLHPKNCKKFVESLTEAETEQALQMIKGQTAPTNILMREGVRARWLADLSPKKCGEDNEDAKLLQSILFLMRKEGIVSKDVLMPPEDKKPEEKPTVDPESILDLTNLSSHGDQTKVNAEREELLLGDQLLKTKRLHGLYCNRDKTWALKLLQSLAPVLVEVHLYDFGFEHLQAILAMPELRWLVLELTNPIPQKFGELPPLNHVSRVEFLWLNMITNKPSQYKQVMKQIIKLYESSLQTLFVPLPSYHTDAISYFDDFELPNLQVLLYGSSYCGDDNCHQVMIGLRKKFPGRKIVCMTCERMDHFYD</sequence>
<name>A0AAE1LTY0_9NEOP</name>
<reference evidence="1" key="1">
    <citation type="submission" date="2021-07" db="EMBL/GenBank/DDBJ databases">
        <authorList>
            <person name="Catto M.A."/>
            <person name="Jacobson A."/>
            <person name="Kennedy G."/>
            <person name="Labadie P."/>
            <person name="Hunt B.G."/>
            <person name="Srinivasan R."/>
        </authorList>
    </citation>
    <scope>NUCLEOTIDE SEQUENCE</scope>
    <source>
        <strain evidence="1">PL_HMW_Pooled</strain>
        <tissue evidence="1">Head</tissue>
    </source>
</reference>